<organism evidence="2 3">
    <name type="scientific">Rotaria socialis</name>
    <dbReference type="NCBI Taxonomy" id="392032"/>
    <lineage>
        <taxon>Eukaryota</taxon>
        <taxon>Metazoa</taxon>
        <taxon>Spiralia</taxon>
        <taxon>Gnathifera</taxon>
        <taxon>Rotifera</taxon>
        <taxon>Eurotatoria</taxon>
        <taxon>Bdelloidea</taxon>
        <taxon>Philodinida</taxon>
        <taxon>Philodinidae</taxon>
        <taxon>Rotaria</taxon>
    </lineage>
</organism>
<sequence>MATKTETKDQIITWEIIFKLFFIGFLSAGFTAAVAVPVTIKIVHSSSTTITSTTTLSTVTTVTTSTSTSVTTTTTITTTTTTTTSAICTYPCRCTGISSYTLWQILTNDTISMTVDTSSCNFYQTPTYFTSLFGTSSHWTMIGYNAIYSPANSSFTVHLRYIGSLSSSTLLTYASNYLWNVHWFGTYS</sequence>
<name>A0A817PH42_9BILA</name>
<accession>A0A817PH42</accession>
<keyword evidence="1" id="KW-0472">Membrane</keyword>
<dbReference type="Proteomes" id="UP000663833">
    <property type="component" value="Unassembled WGS sequence"/>
</dbReference>
<evidence type="ECO:0000256" key="1">
    <source>
        <dbReference type="SAM" id="Phobius"/>
    </source>
</evidence>
<evidence type="ECO:0000313" key="3">
    <source>
        <dbReference type="Proteomes" id="UP000663833"/>
    </source>
</evidence>
<evidence type="ECO:0000313" key="2">
    <source>
        <dbReference type="EMBL" id="CAF3168057.1"/>
    </source>
</evidence>
<proteinExistence type="predicted"/>
<feature type="transmembrane region" description="Helical" evidence="1">
    <location>
        <begin position="20"/>
        <end position="40"/>
    </location>
</feature>
<protein>
    <submittedName>
        <fullName evidence="2">Uncharacterized protein</fullName>
    </submittedName>
</protein>
<keyword evidence="1" id="KW-0812">Transmembrane</keyword>
<gene>
    <name evidence="2" type="ORF">LUA448_LOCUS251</name>
</gene>
<dbReference type="EMBL" id="CAJNYD010000007">
    <property type="protein sequence ID" value="CAF3168057.1"/>
    <property type="molecule type" value="Genomic_DNA"/>
</dbReference>
<keyword evidence="1" id="KW-1133">Transmembrane helix</keyword>
<dbReference type="AlphaFoldDB" id="A0A817PH42"/>
<comment type="caution">
    <text evidence="2">The sequence shown here is derived from an EMBL/GenBank/DDBJ whole genome shotgun (WGS) entry which is preliminary data.</text>
</comment>
<reference evidence="2" key="1">
    <citation type="submission" date="2021-02" db="EMBL/GenBank/DDBJ databases">
        <authorList>
            <person name="Nowell W R."/>
        </authorList>
    </citation>
    <scope>NUCLEOTIDE SEQUENCE</scope>
</reference>